<feature type="transmembrane region" description="Helical" evidence="16">
    <location>
        <begin position="224"/>
        <end position="247"/>
    </location>
</feature>
<feature type="chain" id="PRO_5013641283" description="RING-type E3 ubiquitin transferase" evidence="17">
    <location>
        <begin position="24"/>
        <end position="363"/>
    </location>
</feature>
<evidence type="ECO:0000256" key="10">
    <source>
        <dbReference type="ARBA" id="ARBA00022786"/>
    </source>
</evidence>
<dbReference type="OrthoDB" id="8062037at2759"/>
<evidence type="ECO:0000256" key="16">
    <source>
        <dbReference type="SAM" id="Phobius"/>
    </source>
</evidence>
<evidence type="ECO:0000256" key="11">
    <source>
        <dbReference type="ARBA" id="ARBA00022833"/>
    </source>
</evidence>
<evidence type="ECO:0000256" key="12">
    <source>
        <dbReference type="ARBA" id="ARBA00022989"/>
    </source>
</evidence>
<dbReference type="GO" id="GO:0061630">
    <property type="term" value="F:ubiquitin protein ligase activity"/>
    <property type="evidence" value="ECO:0007669"/>
    <property type="project" value="UniProtKB-EC"/>
</dbReference>
<evidence type="ECO:0000256" key="3">
    <source>
        <dbReference type="ARBA" id="ARBA00004906"/>
    </source>
</evidence>
<comment type="similarity">
    <text evidence="14">Belongs to the RING-type zinc finger family. ATL subfamily.</text>
</comment>
<dbReference type="Proteomes" id="UP000231279">
    <property type="component" value="Unassembled WGS sequence"/>
</dbReference>
<dbReference type="Pfam" id="PF13947">
    <property type="entry name" value="GUB_WAK_bind"/>
    <property type="match status" value="1"/>
</dbReference>
<dbReference type="GO" id="GO:0016020">
    <property type="term" value="C:membrane"/>
    <property type="evidence" value="ECO:0007669"/>
    <property type="project" value="UniProtKB-SubCell"/>
</dbReference>
<evidence type="ECO:0000259" key="18">
    <source>
        <dbReference type="PROSITE" id="PS50089"/>
    </source>
</evidence>
<evidence type="ECO:0000313" key="19">
    <source>
        <dbReference type="EMBL" id="PIN02173.1"/>
    </source>
</evidence>
<evidence type="ECO:0000256" key="4">
    <source>
        <dbReference type="ARBA" id="ARBA00012483"/>
    </source>
</evidence>
<comment type="caution">
    <text evidence="19">The sequence shown here is derived from an EMBL/GenBank/DDBJ whole genome shotgun (WGS) entry which is preliminary data.</text>
</comment>
<evidence type="ECO:0000256" key="17">
    <source>
        <dbReference type="SAM" id="SignalP"/>
    </source>
</evidence>
<keyword evidence="12 16" id="KW-1133">Transmembrane helix</keyword>
<feature type="domain" description="RING-type" evidence="18">
    <location>
        <begin position="316"/>
        <end position="358"/>
    </location>
</feature>
<keyword evidence="20" id="KW-1185">Reference proteome</keyword>
<evidence type="ECO:0000256" key="7">
    <source>
        <dbReference type="ARBA" id="ARBA00022723"/>
    </source>
</evidence>
<dbReference type="GO" id="GO:0008270">
    <property type="term" value="F:zinc ion binding"/>
    <property type="evidence" value="ECO:0007669"/>
    <property type="project" value="UniProtKB-KW"/>
</dbReference>
<dbReference type="AlphaFoldDB" id="A0A2G9GA58"/>
<keyword evidence="11" id="KW-0862">Zinc</keyword>
<keyword evidence="9 15" id="KW-0863">Zinc-finger</keyword>
<keyword evidence="5" id="KW-0808">Transferase</keyword>
<comment type="subcellular location">
    <subcellularLocation>
        <location evidence="2">Membrane</location>
        <topology evidence="2">Single-pass membrane protein</topology>
    </subcellularLocation>
</comment>
<dbReference type="PANTHER" id="PTHR46279">
    <property type="entry name" value="RING/U-BOX SUPERFAMILY PROTEIN"/>
    <property type="match status" value="1"/>
</dbReference>
<keyword evidence="7" id="KW-0479">Metal-binding</keyword>
<dbReference type="InterPro" id="IPR046948">
    <property type="entry name" value="ATL20-22-like"/>
</dbReference>
<dbReference type="STRING" id="429701.A0A2G9GA58"/>
<dbReference type="SMART" id="SM00184">
    <property type="entry name" value="RING"/>
    <property type="match status" value="1"/>
</dbReference>
<dbReference type="EMBL" id="NKXS01006031">
    <property type="protein sequence ID" value="PIN02173.1"/>
    <property type="molecule type" value="Genomic_DNA"/>
</dbReference>
<dbReference type="PROSITE" id="PS50089">
    <property type="entry name" value="ZF_RING_2"/>
    <property type="match status" value="1"/>
</dbReference>
<comment type="pathway">
    <text evidence="3">Protein modification; protein ubiquitination.</text>
</comment>
<dbReference type="InterPro" id="IPR025287">
    <property type="entry name" value="WAK_GUB"/>
</dbReference>
<keyword evidence="8 17" id="KW-0732">Signal</keyword>
<evidence type="ECO:0000256" key="1">
    <source>
        <dbReference type="ARBA" id="ARBA00000900"/>
    </source>
</evidence>
<evidence type="ECO:0000256" key="9">
    <source>
        <dbReference type="ARBA" id="ARBA00022771"/>
    </source>
</evidence>
<dbReference type="SUPFAM" id="SSF57850">
    <property type="entry name" value="RING/U-box"/>
    <property type="match status" value="1"/>
</dbReference>
<organism evidence="19 20">
    <name type="scientific">Handroanthus impetiginosus</name>
    <dbReference type="NCBI Taxonomy" id="429701"/>
    <lineage>
        <taxon>Eukaryota</taxon>
        <taxon>Viridiplantae</taxon>
        <taxon>Streptophyta</taxon>
        <taxon>Embryophyta</taxon>
        <taxon>Tracheophyta</taxon>
        <taxon>Spermatophyta</taxon>
        <taxon>Magnoliopsida</taxon>
        <taxon>eudicotyledons</taxon>
        <taxon>Gunneridae</taxon>
        <taxon>Pentapetalae</taxon>
        <taxon>asterids</taxon>
        <taxon>lamiids</taxon>
        <taxon>Lamiales</taxon>
        <taxon>Bignoniaceae</taxon>
        <taxon>Crescentiina</taxon>
        <taxon>Tabebuia alliance</taxon>
        <taxon>Handroanthus</taxon>
    </lineage>
</organism>
<keyword evidence="6 16" id="KW-0812">Transmembrane</keyword>
<comment type="catalytic activity">
    <reaction evidence="1">
        <text>S-ubiquitinyl-[E2 ubiquitin-conjugating enzyme]-L-cysteine + [acceptor protein]-L-lysine = [E2 ubiquitin-conjugating enzyme]-L-cysteine + N(6)-ubiquitinyl-[acceptor protein]-L-lysine.</text>
        <dbReference type="EC" id="2.3.2.27"/>
    </reaction>
</comment>
<evidence type="ECO:0000256" key="13">
    <source>
        <dbReference type="ARBA" id="ARBA00023136"/>
    </source>
</evidence>
<dbReference type="Pfam" id="PF13639">
    <property type="entry name" value="zf-RING_2"/>
    <property type="match status" value="1"/>
</dbReference>
<name>A0A2G9GA58_9LAMI</name>
<protein>
    <recommendedName>
        <fullName evidence="4">RING-type E3 ubiquitin transferase</fullName>
        <ecNumber evidence="4">2.3.2.27</ecNumber>
    </recommendedName>
</protein>
<feature type="signal peptide" evidence="17">
    <location>
        <begin position="1"/>
        <end position="23"/>
    </location>
</feature>
<proteinExistence type="inferred from homology"/>
<accession>A0A2G9GA58</accession>
<evidence type="ECO:0000256" key="5">
    <source>
        <dbReference type="ARBA" id="ARBA00022679"/>
    </source>
</evidence>
<evidence type="ECO:0000256" key="2">
    <source>
        <dbReference type="ARBA" id="ARBA00004167"/>
    </source>
</evidence>
<sequence length="363" mass="40740">MNAIFEQILLFLFFVNFPKTILSKNLCPSSSCGIEVFSNVPIRYPFKLQTDSPPERRQDYIILRCNNQSRALINLPSSGDFYVTDIDYCTQKSYLSEPENCLPKRLMTSSSLSRLEAFRYENYTSYLCPRKRIMFQFGEIECLSNSTNVTIATNSRNSREFMEKSYGCRAIVSSMIPVSPTFEYGLWWVFGDLQLTWNVSGCEDCEDAYGAGNSGDSKSKWEKLLGSPLFILSTCVLISFFGVACFLRATKIMVTEANTNNATENNPTPGSAMTGRSTIIAPPQPVGIDASKLKNCTELVVLSECLGTSLATGGTCSICLEEYHGEVTVRYLPHCGHYFHVECIDQWFQKNSTCPVCRTTPFE</sequence>
<gene>
    <name evidence="19" type="ORF">CDL12_25318</name>
</gene>
<evidence type="ECO:0000256" key="15">
    <source>
        <dbReference type="PROSITE-ProRule" id="PRU00175"/>
    </source>
</evidence>
<dbReference type="Gene3D" id="3.30.40.10">
    <property type="entry name" value="Zinc/RING finger domain, C3HC4 (zinc finger)"/>
    <property type="match status" value="1"/>
</dbReference>
<evidence type="ECO:0000313" key="20">
    <source>
        <dbReference type="Proteomes" id="UP000231279"/>
    </source>
</evidence>
<reference evidence="20" key="1">
    <citation type="journal article" date="2018" name="Gigascience">
        <title>Genome assembly of the Pink Ipe (Handroanthus impetiginosus, Bignoniaceae), a highly valued, ecologically keystone Neotropical timber forest tree.</title>
        <authorList>
            <person name="Silva-Junior O.B."/>
            <person name="Grattapaglia D."/>
            <person name="Novaes E."/>
            <person name="Collevatti R.G."/>
        </authorList>
    </citation>
    <scope>NUCLEOTIDE SEQUENCE [LARGE SCALE GENOMIC DNA]</scope>
    <source>
        <strain evidence="20">cv. UFG-1</strain>
    </source>
</reference>
<dbReference type="PANTHER" id="PTHR46279:SF2">
    <property type="entry name" value="RING-H2 FINGER PROTEIN ATL21A-RELATED"/>
    <property type="match status" value="1"/>
</dbReference>
<evidence type="ECO:0000256" key="6">
    <source>
        <dbReference type="ARBA" id="ARBA00022692"/>
    </source>
</evidence>
<dbReference type="InterPro" id="IPR001841">
    <property type="entry name" value="Znf_RING"/>
</dbReference>
<dbReference type="InterPro" id="IPR013083">
    <property type="entry name" value="Znf_RING/FYVE/PHD"/>
</dbReference>
<evidence type="ECO:0000256" key="14">
    <source>
        <dbReference type="ARBA" id="ARBA00024209"/>
    </source>
</evidence>
<keyword evidence="13 16" id="KW-0472">Membrane</keyword>
<keyword evidence="10" id="KW-0833">Ubl conjugation pathway</keyword>
<dbReference type="EC" id="2.3.2.27" evidence="4"/>
<evidence type="ECO:0000256" key="8">
    <source>
        <dbReference type="ARBA" id="ARBA00022729"/>
    </source>
</evidence>
<dbReference type="GO" id="GO:0030247">
    <property type="term" value="F:polysaccharide binding"/>
    <property type="evidence" value="ECO:0007669"/>
    <property type="project" value="InterPro"/>
</dbReference>